<reference evidence="3" key="1">
    <citation type="submission" date="2019-04" db="EMBL/GenBank/DDBJ databases">
        <title>Deep-cultivation of Planctomycetes uncovers their unique biology.</title>
        <authorList>
            <person name="Wiegand S."/>
            <person name="Meyerdierks A."/>
            <person name="Amann R."/>
            <person name="Jogler C."/>
        </authorList>
    </citation>
    <scope>NUCLEOTIDE SEQUENCE</scope>
</reference>
<keyword evidence="2" id="KW-1133">Transmembrane helix</keyword>
<sequence length="487" mass="52356">MAKRSKVRATPTSRPRPAPPTARRRLGPLALLLAAAALTIIGAAQLHSVWSKLPGPSLKRLDWDAFWDAQDEIAGRAQEGSILVIISRHFTRALHEPDRLPVLIDDARAGAARLPHTHLGRLQLAALTMLGLERDGTPAAQWWPRLRVYLEGLDNASFPHFMPDLIEAEASILTQLGLRPGPARRAALGQVGSAHGPLLQYFVRQMHAVAAERRRAGDEASADRCQRIVCRLLREWVLAPGPAGLRLLAAELLADTLDEAADPSAASTAVTIARKCRAWRSAYRGSAAAIASPPPALRIVGDPTCAWSVTPSLLSWLALAAWTASAAAAVGLLALLTGVFWIKTGTSPRRGSRQLVAAVLAAVMIVLVGWQATVWAPDLVAADFQRIESDQLGLPRMPFIAALVGWLLAGLAALLGGRNAQPKQPVGRSAAITWLVLSVLLLPLVFAADIFRREYDAGLAYPLNEQLSQIADPNADGLLDELRAWHP</sequence>
<dbReference type="AlphaFoldDB" id="A0A5B8KFD9"/>
<protein>
    <submittedName>
        <fullName evidence="3">Uncharacterized protein</fullName>
    </submittedName>
</protein>
<feature type="transmembrane region" description="Helical" evidence="2">
    <location>
        <begin position="397"/>
        <end position="417"/>
    </location>
</feature>
<proteinExistence type="predicted"/>
<accession>A0A5B8KFD9</accession>
<keyword evidence="2" id="KW-0812">Transmembrane</keyword>
<feature type="region of interest" description="Disordered" evidence="1">
    <location>
        <begin position="1"/>
        <end position="23"/>
    </location>
</feature>
<gene>
    <name evidence="3" type="ORF">fos2004AM_00015</name>
</gene>
<evidence type="ECO:0000256" key="2">
    <source>
        <dbReference type="SAM" id="Phobius"/>
    </source>
</evidence>
<organism evidence="3">
    <name type="scientific">uncultured Planctomycetota bacterium</name>
    <dbReference type="NCBI Taxonomy" id="120965"/>
    <lineage>
        <taxon>Bacteria</taxon>
        <taxon>Pseudomonadati</taxon>
        <taxon>Planctomycetota</taxon>
        <taxon>environmental samples</taxon>
    </lineage>
</organism>
<name>A0A5B8KFD9_9BACT</name>
<feature type="transmembrane region" description="Helical" evidence="2">
    <location>
        <begin position="313"/>
        <end position="342"/>
    </location>
</feature>
<evidence type="ECO:0000256" key="1">
    <source>
        <dbReference type="SAM" id="MobiDB-lite"/>
    </source>
</evidence>
<evidence type="ECO:0000313" key="3">
    <source>
        <dbReference type="EMBL" id="QDY92646.1"/>
    </source>
</evidence>
<feature type="transmembrane region" description="Helical" evidence="2">
    <location>
        <begin position="429"/>
        <end position="451"/>
    </location>
</feature>
<keyword evidence="2" id="KW-0472">Membrane</keyword>
<dbReference type="EMBL" id="MK801296">
    <property type="protein sequence ID" value="QDY92646.1"/>
    <property type="molecule type" value="Genomic_DNA"/>
</dbReference>
<feature type="transmembrane region" description="Helical" evidence="2">
    <location>
        <begin position="354"/>
        <end position="377"/>
    </location>
</feature>